<dbReference type="InterPro" id="IPR036873">
    <property type="entry name" value="Rhodanese-like_dom_sf"/>
</dbReference>
<dbReference type="Pfam" id="PF11127">
    <property type="entry name" value="YgaP-like_TM"/>
    <property type="match status" value="1"/>
</dbReference>
<feature type="domain" description="Rhodanese" evidence="2">
    <location>
        <begin position="17"/>
        <end position="103"/>
    </location>
</feature>
<dbReference type="RefSeq" id="WP_167178454.1">
    <property type="nucleotide sequence ID" value="NZ_BAAAEJ010000002.1"/>
</dbReference>
<protein>
    <submittedName>
        <fullName evidence="3">Rhodanese family protein</fullName>
    </submittedName>
</protein>
<evidence type="ECO:0000313" key="3">
    <source>
        <dbReference type="EMBL" id="GAA0378533.1"/>
    </source>
</evidence>
<evidence type="ECO:0000256" key="1">
    <source>
        <dbReference type="SAM" id="Phobius"/>
    </source>
</evidence>
<evidence type="ECO:0000313" key="4">
    <source>
        <dbReference type="Proteomes" id="UP001500791"/>
    </source>
</evidence>
<dbReference type="PANTHER" id="PTHR44086">
    <property type="entry name" value="THIOSULFATE SULFURTRANSFERASE RDL2, MITOCHONDRIAL-RELATED"/>
    <property type="match status" value="1"/>
</dbReference>
<keyword evidence="1" id="KW-0812">Transmembrane</keyword>
<keyword evidence="1" id="KW-1133">Transmembrane helix</keyword>
<name>A0ABN0Y0M1_9CAUL</name>
<dbReference type="Gene3D" id="6.10.140.1340">
    <property type="match status" value="1"/>
</dbReference>
<feature type="transmembrane region" description="Helical" evidence="1">
    <location>
        <begin position="115"/>
        <end position="137"/>
    </location>
</feature>
<dbReference type="PANTHER" id="PTHR44086:SF10">
    <property type="entry name" value="THIOSULFATE SULFURTRANSFERASE_RHODANESE-LIKE DOMAIN-CONTAINING PROTEIN 3"/>
    <property type="match status" value="1"/>
</dbReference>
<dbReference type="InterPro" id="IPR021309">
    <property type="entry name" value="YgaP-like_TM"/>
</dbReference>
<dbReference type="SUPFAM" id="SSF52821">
    <property type="entry name" value="Rhodanese/Cell cycle control phosphatase"/>
    <property type="match status" value="1"/>
</dbReference>
<keyword evidence="4" id="KW-1185">Reference proteome</keyword>
<keyword evidence="1" id="KW-0472">Membrane</keyword>
<proteinExistence type="predicted"/>
<feature type="transmembrane region" description="Helical" evidence="1">
    <location>
        <begin position="143"/>
        <end position="164"/>
    </location>
</feature>
<gene>
    <name evidence="3" type="ORF">GCM10009093_02010</name>
</gene>
<dbReference type="EMBL" id="BAAAEJ010000002">
    <property type="protein sequence ID" value="GAA0378533.1"/>
    <property type="molecule type" value="Genomic_DNA"/>
</dbReference>
<sequence length="173" mass="18401">MNKPTPLSPVQVSDLMAKGTVELVDIREADEYAREHIAGARSQPLSALPATLEPSGKTVVFTCRSGNRTAANAERLAACVYQTTYVLQGGVDGWKKAGFATRIDRSKPIDMMRQVQMIAGGLILLGVALGTLVHPAFYGLSAFVGAGLFVAGSTGFCGMARLLAYAPWNRRNA</sequence>
<dbReference type="SMART" id="SM00450">
    <property type="entry name" value="RHOD"/>
    <property type="match status" value="1"/>
</dbReference>
<dbReference type="PROSITE" id="PS50206">
    <property type="entry name" value="RHODANESE_3"/>
    <property type="match status" value="1"/>
</dbReference>
<reference evidence="3 4" key="1">
    <citation type="journal article" date="2019" name="Int. J. Syst. Evol. Microbiol.">
        <title>The Global Catalogue of Microorganisms (GCM) 10K type strain sequencing project: providing services to taxonomists for standard genome sequencing and annotation.</title>
        <authorList>
            <consortium name="The Broad Institute Genomics Platform"/>
            <consortium name="The Broad Institute Genome Sequencing Center for Infectious Disease"/>
            <person name="Wu L."/>
            <person name="Ma J."/>
        </authorList>
    </citation>
    <scope>NUCLEOTIDE SEQUENCE [LARGE SCALE GENOMIC DNA]</scope>
    <source>
        <strain evidence="3 4">JCM 13476</strain>
    </source>
</reference>
<accession>A0ABN0Y0M1</accession>
<dbReference type="Pfam" id="PF00581">
    <property type="entry name" value="Rhodanese"/>
    <property type="match status" value="1"/>
</dbReference>
<dbReference type="Proteomes" id="UP001500791">
    <property type="component" value="Unassembled WGS sequence"/>
</dbReference>
<comment type="caution">
    <text evidence="3">The sequence shown here is derived from an EMBL/GenBank/DDBJ whole genome shotgun (WGS) entry which is preliminary data.</text>
</comment>
<organism evidence="3 4">
    <name type="scientific">Brevundimonas terrae</name>
    <dbReference type="NCBI Taxonomy" id="363631"/>
    <lineage>
        <taxon>Bacteria</taxon>
        <taxon>Pseudomonadati</taxon>
        <taxon>Pseudomonadota</taxon>
        <taxon>Alphaproteobacteria</taxon>
        <taxon>Caulobacterales</taxon>
        <taxon>Caulobacteraceae</taxon>
        <taxon>Brevundimonas</taxon>
    </lineage>
</organism>
<evidence type="ECO:0000259" key="2">
    <source>
        <dbReference type="PROSITE" id="PS50206"/>
    </source>
</evidence>
<dbReference type="InterPro" id="IPR001763">
    <property type="entry name" value="Rhodanese-like_dom"/>
</dbReference>
<dbReference type="Gene3D" id="3.40.250.10">
    <property type="entry name" value="Rhodanese-like domain"/>
    <property type="match status" value="1"/>
</dbReference>